<feature type="domain" description="Class II aldolase/adducin N-terminal" evidence="7">
    <location>
        <begin position="12"/>
        <end position="201"/>
    </location>
</feature>
<keyword evidence="5 6" id="KW-0456">Lyase</keyword>
<accession>A0AB39UWP9</accession>
<dbReference type="NCBIfam" id="NF006672">
    <property type="entry name" value="PRK09220.1"/>
    <property type="match status" value="1"/>
</dbReference>
<dbReference type="AlphaFoldDB" id="A0AB39UWP9"/>
<dbReference type="SUPFAM" id="SSF53639">
    <property type="entry name" value="AraD/HMP-PK domain-like"/>
    <property type="match status" value="1"/>
</dbReference>
<evidence type="ECO:0000256" key="4">
    <source>
        <dbReference type="ARBA" id="ARBA00023167"/>
    </source>
</evidence>
<evidence type="ECO:0000313" key="8">
    <source>
        <dbReference type="EMBL" id="XDT72245.1"/>
    </source>
</evidence>
<dbReference type="EC" id="4.2.1.109" evidence="6"/>
<comment type="function">
    <text evidence="6">Catalyzes the dehydration of methylthioribulose-1-phosphate (MTRu-1-P) into 2,3-diketo-5-methylthiopentyl-1-phosphate (DK-MTP-1-P).</text>
</comment>
<dbReference type="KEGG" id="tcd:AAIA72_15825"/>
<dbReference type="InterPro" id="IPR036409">
    <property type="entry name" value="Aldolase_II/adducin_N_sf"/>
</dbReference>
<dbReference type="GO" id="GO:0008270">
    <property type="term" value="F:zinc ion binding"/>
    <property type="evidence" value="ECO:0007669"/>
    <property type="project" value="UniProtKB-UniRule"/>
</dbReference>
<dbReference type="RefSeq" id="WP_369601257.1">
    <property type="nucleotide sequence ID" value="NZ_CP154858.1"/>
</dbReference>
<dbReference type="GO" id="GO:0046570">
    <property type="term" value="F:methylthioribulose 1-phosphate dehydratase activity"/>
    <property type="evidence" value="ECO:0007669"/>
    <property type="project" value="UniProtKB-UniRule"/>
</dbReference>
<keyword evidence="1 6" id="KW-0028">Amino-acid biosynthesis</keyword>
<keyword evidence="4 6" id="KW-0486">Methionine biosynthesis</keyword>
<reference evidence="8" key="1">
    <citation type="submission" date="2024-05" db="EMBL/GenBank/DDBJ databases">
        <title>Genome sequencing of novel strain.</title>
        <authorList>
            <person name="Ganbat D."/>
            <person name="Ganbat S."/>
            <person name="Lee S.-J."/>
        </authorList>
    </citation>
    <scope>NUCLEOTIDE SEQUENCE</scope>
    <source>
        <strain evidence="8">SMD15-11</strain>
    </source>
</reference>
<evidence type="ECO:0000256" key="5">
    <source>
        <dbReference type="ARBA" id="ARBA00023239"/>
    </source>
</evidence>
<dbReference type="EMBL" id="CP154858">
    <property type="protein sequence ID" value="XDT72245.1"/>
    <property type="molecule type" value="Genomic_DNA"/>
</dbReference>
<comment type="pathway">
    <text evidence="6">Amino-acid biosynthesis; L-methionine biosynthesis via salvage pathway; L-methionine from S-methyl-5-thio-alpha-D-ribose 1-phosphate: step 2/6.</text>
</comment>
<dbReference type="NCBIfam" id="TIGR03328">
    <property type="entry name" value="salvage_mtnB"/>
    <property type="match status" value="1"/>
</dbReference>
<dbReference type="GO" id="GO:0005996">
    <property type="term" value="P:monosaccharide metabolic process"/>
    <property type="evidence" value="ECO:0007669"/>
    <property type="project" value="UniProtKB-ARBA"/>
</dbReference>
<dbReference type="GO" id="GO:0019509">
    <property type="term" value="P:L-methionine salvage from methylthioadenosine"/>
    <property type="evidence" value="ECO:0007669"/>
    <property type="project" value="UniProtKB-UniRule"/>
</dbReference>
<comment type="similarity">
    <text evidence="6">Belongs to the aldolase class II family. MtnB subfamily.</text>
</comment>
<protein>
    <recommendedName>
        <fullName evidence="6">Methylthioribulose-1-phosphate dehydratase</fullName>
        <shortName evidence="6">MTRu-1-P dehydratase</shortName>
        <ecNumber evidence="6">4.2.1.109</ecNumber>
    </recommendedName>
</protein>
<dbReference type="PANTHER" id="PTHR10640">
    <property type="entry name" value="METHYLTHIORIBULOSE-1-PHOSPHATE DEHYDRATASE"/>
    <property type="match status" value="1"/>
</dbReference>
<dbReference type="SMART" id="SM01007">
    <property type="entry name" value="Aldolase_II"/>
    <property type="match status" value="1"/>
</dbReference>
<feature type="binding site" evidence="6">
    <location>
        <position position="100"/>
    </location>
    <ligand>
        <name>Zn(2+)</name>
        <dbReference type="ChEBI" id="CHEBI:29105"/>
    </ligand>
</feature>
<organism evidence="8">
    <name type="scientific">Thermohahella caldifontis</name>
    <dbReference type="NCBI Taxonomy" id="3142973"/>
    <lineage>
        <taxon>Bacteria</taxon>
        <taxon>Pseudomonadati</taxon>
        <taxon>Pseudomonadota</taxon>
        <taxon>Gammaproteobacteria</taxon>
        <taxon>Oceanospirillales</taxon>
        <taxon>Hahellaceae</taxon>
        <taxon>Thermohahella</taxon>
    </lineage>
</organism>
<feature type="binding site" evidence="6">
    <location>
        <position position="98"/>
    </location>
    <ligand>
        <name>Zn(2+)</name>
        <dbReference type="ChEBI" id="CHEBI:29105"/>
    </ligand>
</feature>
<name>A0AB39UWP9_9GAMM</name>
<sequence length="208" mass="23238">MFDLATYARQAEGLIQAGRFLYSRGWSPATSSNYSARLDDAHIAITVSGRHKGQLTTADIMVVNLDGQPVACNTRPSAETGLHTELYRLFPDVGAVLHTHSVGVTVLTRLLADDAEVVFRDYELQKALCGQTTHEGKVPVRIFDNTQDIPALAAETRAWFSEHPEVPAYFIRGHGLYTWGRDLDECLRHVEALEFLVQCELELIRIRS</sequence>
<dbReference type="GO" id="GO:0005737">
    <property type="term" value="C:cytoplasm"/>
    <property type="evidence" value="ECO:0007669"/>
    <property type="project" value="UniProtKB-UniRule"/>
</dbReference>
<dbReference type="Gene3D" id="3.40.225.10">
    <property type="entry name" value="Class II aldolase/adducin N-terminal domain"/>
    <property type="match status" value="1"/>
</dbReference>
<keyword evidence="3 6" id="KW-0862">Zinc</keyword>
<keyword evidence="2 6" id="KW-0479">Metal-binding</keyword>
<dbReference type="Pfam" id="PF00596">
    <property type="entry name" value="Aldolase_II"/>
    <property type="match status" value="1"/>
</dbReference>
<dbReference type="InterPro" id="IPR017714">
    <property type="entry name" value="MethylthioRu-1-P_deHdtase_MtnB"/>
</dbReference>
<dbReference type="HAMAP" id="MF_01677">
    <property type="entry name" value="Salvage_MtnB"/>
    <property type="match status" value="1"/>
</dbReference>
<evidence type="ECO:0000259" key="7">
    <source>
        <dbReference type="SMART" id="SM01007"/>
    </source>
</evidence>
<evidence type="ECO:0000256" key="6">
    <source>
        <dbReference type="HAMAP-Rule" id="MF_01677"/>
    </source>
</evidence>
<comment type="cofactor">
    <cofactor evidence="6">
        <name>Zn(2+)</name>
        <dbReference type="ChEBI" id="CHEBI:29105"/>
    </cofactor>
    <text evidence="6">Binds 1 zinc ion per subunit.</text>
</comment>
<evidence type="ECO:0000256" key="3">
    <source>
        <dbReference type="ARBA" id="ARBA00022833"/>
    </source>
</evidence>
<proteinExistence type="inferred from homology"/>
<dbReference type="InterPro" id="IPR001303">
    <property type="entry name" value="Aldolase_II/adducin_N"/>
</dbReference>
<evidence type="ECO:0000256" key="2">
    <source>
        <dbReference type="ARBA" id="ARBA00022723"/>
    </source>
</evidence>
<evidence type="ECO:0000256" key="1">
    <source>
        <dbReference type="ARBA" id="ARBA00022605"/>
    </source>
</evidence>
<gene>
    <name evidence="6" type="primary">mtnB</name>
    <name evidence="8" type="ORF">AAIA72_15825</name>
</gene>
<dbReference type="PANTHER" id="PTHR10640:SF7">
    <property type="entry name" value="METHYLTHIORIBULOSE-1-PHOSPHATE DEHYDRATASE"/>
    <property type="match status" value="1"/>
</dbReference>
<comment type="catalytic activity">
    <reaction evidence="6">
        <text>5-(methylsulfanyl)-D-ribulose 1-phosphate = 5-methylsulfanyl-2,3-dioxopentyl phosphate + H2O</text>
        <dbReference type="Rhea" id="RHEA:15549"/>
        <dbReference type="ChEBI" id="CHEBI:15377"/>
        <dbReference type="ChEBI" id="CHEBI:58548"/>
        <dbReference type="ChEBI" id="CHEBI:58828"/>
        <dbReference type="EC" id="4.2.1.109"/>
    </reaction>
</comment>